<dbReference type="Pfam" id="PF02899">
    <property type="entry name" value="Phage_int_SAM_1"/>
    <property type="match status" value="1"/>
</dbReference>
<comment type="function">
    <text evidence="1">Site-specific tyrosine recombinase, which acts by catalyzing the cutting and rejoining of the recombining DNA molecules.</text>
</comment>
<dbReference type="PANTHER" id="PTHR30349:SF64">
    <property type="entry name" value="PROPHAGE INTEGRASE INTD-RELATED"/>
    <property type="match status" value="1"/>
</dbReference>
<feature type="domain" description="Core-binding (CB)" evidence="8">
    <location>
        <begin position="2"/>
        <end position="113"/>
    </location>
</feature>
<evidence type="ECO:0000313" key="10">
    <source>
        <dbReference type="Proteomes" id="UP000192468"/>
    </source>
</evidence>
<evidence type="ECO:0000259" key="7">
    <source>
        <dbReference type="PROSITE" id="PS51898"/>
    </source>
</evidence>
<dbReference type="InterPro" id="IPR044068">
    <property type="entry name" value="CB"/>
</dbReference>
<evidence type="ECO:0000259" key="8">
    <source>
        <dbReference type="PROSITE" id="PS51900"/>
    </source>
</evidence>
<evidence type="ECO:0000256" key="3">
    <source>
        <dbReference type="ARBA" id="ARBA00022908"/>
    </source>
</evidence>
<gene>
    <name evidence="9" type="ORF">SAMN02745134_00359</name>
</gene>
<keyword evidence="4 6" id="KW-0238">DNA-binding</keyword>
<organism evidence="9 10">
    <name type="scientific">Clostridium acidisoli DSM 12555</name>
    <dbReference type="NCBI Taxonomy" id="1121291"/>
    <lineage>
        <taxon>Bacteria</taxon>
        <taxon>Bacillati</taxon>
        <taxon>Bacillota</taxon>
        <taxon>Clostridia</taxon>
        <taxon>Eubacteriales</taxon>
        <taxon>Clostridiaceae</taxon>
        <taxon>Clostridium</taxon>
    </lineage>
</organism>
<keyword evidence="5" id="KW-0233">DNA recombination</keyword>
<protein>
    <submittedName>
        <fullName evidence="9">Integrase/recombinase XerD</fullName>
    </submittedName>
</protein>
<dbReference type="AlphaFoldDB" id="A0A1W1X195"/>
<dbReference type="PROSITE" id="PS51900">
    <property type="entry name" value="CB"/>
    <property type="match status" value="1"/>
</dbReference>
<comment type="similarity">
    <text evidence="2">Belongs to the 'phage' integrase family.</text>
</comment>
<evidence type="ECO:0000256" key="6">
    <source>
        <dbReference type="PROSITE-ProRule" id="PRU01248"/>
    </source>
</evidence>
<dbReference type="InterPro" id="IPR013762">
    <property type="entry name" value="Integrase-like_cat_sf"/>
</dbReference>
<dbReference type="RefSeq" id="WP_084113548.1">
    <property type="nucleotide sequence ID" value="NZ_FWXH01000002.1"/>
</dbReference>
<dbReference type="CDD" id="cd00796">
    <property type="entry name" value="INT_Rci_Hp1_C"/>
    <property type="match status" value="1"/>
</dbReference>
<evidence type="ECO:0000313" key="9">
    <source>
        <dbReference type="EMBL" id="SMC17498.1"/>
    </source>
</evidence>
<proteinExistence type="inferred from homology"/>
<feature type="domain" description="Tyr recombinase" evidence="7">
    <location>
        <begin position="134"/>
        <end position="316"/>
    </location>
</feature>
<dbReference type="Pfam" id="PF00589">
    <property type="entry name" value="Phage_integrase"/>
    <property type="match status" value="1"/>
</dbReference>
<keyword evidence="3" id="KW-0229">DNA integration</keyword>
<dbReference type="STRING" id="1121291.SAMN02745134_00359"/>
<dbReference type="GO" id="GO:0003677">
    <property type="term" value="F:DNA binding"/>
    <property type="evidence" value="ECO:0007669"/>
    <property type="project" value="UniProtKB-UniRule"/>
</dbReference>
<dbReference type="PROSITE" id="PS51898">
    <property type="entry name" value="TYR_RECOMBINASE"/>
    <property type="match status" value="1"/>
</dbReference>
<reference evidence="9 10" key="1">
    <citation type="submission" date="2017-04" db="EMBL/GenBank/DDBJ databases">
        <authorList>
            <person name="Afonso C.L."/>
            <person name="Miller P.J."/>
            <person name="Scott M.A."/>
            <person name="Spackman E."/>
            <person name="Goraichik I."/>
            <person name="Dimitrov K.M."/>
            <person name="Suarez D.L."/>
            <person name="Swayne D.E."/>
        </authorList>
    </citation>
    <scope>NUCLEOTIDE SEQUENCE [LARGE SCALE GENOMIC DNA]</scope>
    <source>
        <strain evidence="9 10">DSM 12555</strain>
    </source>
</reference>
<sequence>MKNINILLDEFMIYCESKNLSKKTMMSYEQTLKLFFKYLYEKENIMDASKVSEKLIREYINYIKERGKYTVVSNKNSLKTNTPEVRTDYGKKVSITTINNYIRNIKVFFNYLKEQNYIKKDIVKSIKQFKNERKPKDFISDEQFSELLRHIDTTKFHEYRDYICIQLILDTGMRISECLAIQVLDVDINYRSILLPAENTKGKRDRYVYFSQIMQKNLRRWLQYKDRYVESDYLFCSSGGKPLLIRTFEAKLRGYGKRIGLKEICPHQLRNNFSKRFLMAGGNIYTLSKILGHSSVKVTEQAYLDLTDADIRKNYQQFSPLMNLRNKR</sequence>
<evidence type="ECO:0000256" key="2">
    <source>
        <dbReference type="ARBA" id="ARBA00008857"/>
    </source>
</evidence>
<evidence type="ECO:0000256" key="4">
    <source>
        <dbReference type="ARBA" id="ARBA00023125"/>
    </source>
</evidence>
<dbReference type="InterPro" id="IPR011010">
    <property type="entry name" value="DNA_brk_join_enz"/>
</dbReference>
<dbReference type="OrthoDB" id="9785687at2"/>
<accession>A0A1W1X195</accession>
<dbReference type="InterPro" id="IPR002104">
    <property type="entry name" value="Integrase_catalytic"/>
</dbReference>
<dbReference type="InterPro" id="IPR010998">
    <property type="entry name" value="Integrase_recombinase_N"/>
</dbReference>
<dbReference type="Gene3D" id="1.10.150.130">
    <property type="match status" value="1"/>
</dbReference>
<dbReference type="PANTHER" id="PTHR30349">
    <property type="entry name" value="PHAGE INTEGRASE-RELATED"/>
    <property type="match status" value="1"/>
</dbReference>
<evidence type="ECO:0000256" key="5">
    <source>
        <dbReference type="ARBA" id="ARBA00023172"/>
    </source>
</evidence>
<dbReference type="InterPro" id="IPR050090">
    <property type="entry name" value="Tyrosine_recombinase_XerCD"/>
</dbReference>
<dbReference type="InterPro" id="IPR004107">
    <property type="entry name" value="Integrase_SAM-like_N"/>
</dbReference>
<dbReference type="GO" id="GO:0006310">
    <property type="term" value="P:DNA recombination"/>
    <property type="evidence" value="ECO:0007669"/>
    <property type="project" value="UniProtKB-KW"/>
</dbReference>
<dbReference type="Gene3D" id="1.10.443.10">
    <property type="entry name" value="Intergrase catalytic core"/>
    <property type="match status" value="1"/>
</dbReference>
<dbReference type="SUPFAM" id="SSF56349">
    <property type="entry name" value="DNA breaking-rejoining enzymes"/>
    <property type="match status" value="1"/>
</dbReference>
<evidence type="ECO:0000256" key="1">
    <source>
        <dbReference type="ARBA" id="ARBA00003283"/>
    </source>
</evidence>
<keyword evidence="10" id="KW-1185">Reference proteome</keyword>
<dbReference type="GO" id="GO:0015074">
    <property type="term" value="P:DNA integration"/>
    <property type="evidence" value="ECO:0007669"/>
    <property type="project" value="InterPro"/>
</dbReference>
<dbReference type="EMBL" id="FWXH01000002">
    <property type="protein sequence ID" value="SMC17498.1"/>
    <property type="molecule type" value="Genomic_DNA"/>
</dbReference>
<name>A0A1W1X195_9CLOT</name>
<dbReference type="Proteomes" id="UP000192468">
    <property type="component" value="Unassembled WGS sequence"/>
</dbReference>